<dbReference type="AlphaFoldDB" id="A0A812TVF1"/>
<dbReference type="OrthoDB" id="444930at2759"/>
<dbReference type="SUPFAM" id="SSF103657">
    <property type="entry name" value="BAR/IMD domain-like"/>
    <property type="match status" value="1"/>
</dbReference>
<dbReference type="Gene3D" id="1.20.1270.60">
    <property type="entry name" value="Arfaptin homology (AH) domain/BAR domain"/>
    <property type="match status" value="1"/>
</dbReference>
<comment type="caution">
    <text evidence="2">The sequence shown here is derived from an EMBL/GenBank/DDBJ whole genome shotgun (WGS) entry which is preliminary data.</text>
</comment>
<feature type="region of interest" description="Disordered" evidence="1">
    <location>
        <begin position="558"/>
        <end position="616"/>
    </location>
</feature>
<dbReference type="EMBL" id="CAJNJA010025875">
    <property type="protein sequence ID" value="CAE7550851.1"/>
    <property type="molecule type" value="Genomic_DNA"/>
</dbReference>
<proteinExistence type="predicted"/>
<evidence type="ECO:0000256" key="1">
    <source>
        <dbReference type="SAM" id="MobiDB-lite"/>
    </source>
</evidence>
<keyword evidence="3" id="KW-1185">Reference proteome</keyword>
<dbReference type="InterPro" id="IPR027267">
    <property type="entry name" value="AH/BAR_dom_sf"/>
</dbReference>
<feature type="non-terminal residue" evidence="2">
    <location>
        <position position="1"/>
    </location>
</feature>
<organism evidence="2 3">
    <name type="scientific">Symbiodinium necroappetens</name>
    <dbReference type="NCBI Taxonomy" id="1628268"/>
    <lineage>
        <taxon>Eukaryota</taxon>
        <taxon>Sar</taxon>
        <taxon>Alveolata</taxon>
        <taxon>Dinophyceae</taxon>
        <taxon>Suessiales</taxon>
        <taxon>Symbiodiniaceae</taxon>
        <taxon>Symbiodinium</taxon>
    </lineage>
</organism>
<evidence type="ECO:0000313" key="3">
    <source>
        <dbReference type="Proteomes" id="UP000601435"/>
    </source>
</evidence>
<dbReference type="Proteomes" id="UP000601435">
    <property type="component" value="Unassembled WGS sequence"/>
</dbReference>
<reference evidence="2" key="1">
    <citation type="submission" date="2021-02" db="EMBL/GenBank/DDBJ databases">
        <authorList>
            <person name="Dougan E. K."/>
            <person name="Rhodes N."/>
            <person name="Thang M."/>
            <person name="Chan C."/>
        </authorList>
    </citation>
    <scope>NUCLEOTIDE SEQUENCE</scope>
</reference>
<evidence type="ECO:0000313" key="2">
    <source>
        <dbReference type="EMBL" id="CAE7550851.1"/>
    </source>
</evidence>
<protein>
    <submittedName>
        <fullName evidence="2">Uncharacterized protein</fullName>
    </submittedName>
</protein>
<sequence length="616" mass="69131">HLSFAIPSSALYEGGKWQQALEVFDAAHRVWRGDAQHCVVAWLSLVDNCKESQQAPLLQHCLQTGLRMLESLSTMWPQTMETKQQAVLTSLRLDSLRGYRFTHSSCLPGRRILSPALRVLQGSNMHCKEFLRSDTPPALGSHAVRELASCKGIRGDGAHGLRQRLHHQVGASCWVDAVSLAEMIHVRKVWTQDVLAAVSYRIKGSGAALCCIIELVPSAERTKRASEAKGGPPSPPKVALLPPERCRARPWTRQVPKTSVAAMDGDQLTAMNMEWKVLKERFFAGEPVDPVFEGIVKDFVSFDLTLQDIFKKVETFMRGIDSLAEGLVVLAESVTTGLASVDDSLIKADCCKMKEATNAITRADAPHSALAKLRRDMDFNIMNPLRCHVVNNRNMKTYLDKRRRRLLEYNIAKREMDDCVKKNLHQTDRRYLAAQSQLESTKLAFHEVDRHIFEWLYIMEEYKGDILDSCLQTLKYLQYEFFATSAHSISGVLPARMEFRPMVEMTPEHLEAQVEMAIQEAEENPEEDVVTDFSARLIEKLAKDFRLQFSAASRVTCSSGTRQDNKNKPAEGLDSCADAGIPSGQAPEAQESLEAPPQTFGPLLRPRTDPRCQLTR</sequence>
<gene>
    <name evidence="2" type="ORF">SNEC2469_LOCUS15867</name>
</gene>
<name>A0A812TVF1_9DINO</name>
<accession>A0A812TVF1</accession>